<accession>A0ABR3FEF9</accession>
<proteinExistence type="predicted"/>
<name>A0ABR3FEF9_9AGAR</name>
<evidence type="ECO:0000313" key="2">
    <source>
        <dbReference type="EMBL" id="KAL0573695.1"/>
    </source>
</evidence>
<protein>
    <submittedName>
        <fullName evidence="2">Uncharacterized protein</fullName>
    </submittedName>
</protein>
<feature type="chain" id="PRO_5046381667" evidence="1">
    <location>
        <begin position="22"/>
        <end position="219"/>
    </location>
</feature>
<reference evidence="2 3" key="1">
    <citation type="submission" date="2024-02" db="EMBL/GenBank/DDBJ databases">
        <title>A draft genome for the cacao thread blight pathogen Marasmius crinis-equi.</title>
        <authorList>
            <person name="Cohen S.P."/>
            <person name="Baruah I.K."/>
            <person name="Amoako-Attah I."/>
            <person name="Bukari Y."/>
            <person name="Meinhardt L.W."/>
            <person name="Bailey B.A."/>
        </authorList>
    </citation>
    <scope>NUCLEOTIDE SEQUENCE [LARGE SCALE GENOMIC DNA]</scope>
    <source>
        <strain evidence="2 3">GH-76</strain>
    </source>
</reference>
<organism evidence="2 3">
    <name type="scientific">Marasmius crinis-equi</name>
    <dbReference type="NCBI Taxonomy" id="585013"/>
    <lineage>
        <taxon>Eukaryota</taxon>
        <taxon>Fungi</taxon>
        <taxon>Dikarya</taxon>
        <taxon>Basidiomycota</taxon>
        <taxon>Agaricomycotina</taxon>
        <taxon>Agaricomycetes</taxon>
        <taxon>Agaricomycetidae</taxon>
        <taxon>Agaricales</taxon>
        <taxon>Marasmiineae</taxon>
        <taxon>Marasmiaceae</taxon>
        <taxon>Marasmius</taxon>
    </lineage>
</organism>
<sequence length="219" mass="23713">MFAKYLAHFVAIAALALSVVASPIAQSRATDLGDSSPKDEWDAQAYVSLLASRGFSRWGGFTSLDNFDNFYGADNFAHARFDQVVVKEHQVVCHTQVIEVIQQRLVVLQEMAKRIITEQICEVETQTIVFSQFHASLGTFHDDLRRHSSHQVGFDSGIVGHYGGIVQSDGSLSTNDLGFTGADVGKNTVVAAGNNWVDGTSPKSVDNAYFAAQGARSGL</sequence>
<evidence type="ECO:0000256" key="1">
    <source>
        <dbReference type="SAM" id="SignalP"/>
    </source>
</evidence>
<keyword evidence="1" id="KW-0732">Signal</keyword>
<gene>
    <name evidence="2" type="ORF">V5O48_008266</name>
</gene>
<keyword evidence="3" id="KW-1185">Reference proteome</keyword>
<evidence type="ECO:0000313" key="3">
    <source>
        <dbReference type="Proteomes" id="UP001465976"/>
    </source>
</evidence>
<dbReference type="EMBL" id="JBAHYK010000474">
    <property type="protein sequence ID" value="KAL0573695.1"/>
    <property type="molecule type" value="Genomic_DNA"/>
</dbReference>
<dbReference type="Proteomes" id="UP001465976">
    <property type="component" value="Unassembled WGS sequence"/>
</dbReference>
<comment type="caution">
    <text evidence="2">The sequence shown here is derived from an EMBL/GenBank/DDBJ whole genome shotgun (WGS) entry which is preliminary data.</text>
</comment>
<feature type="signal peptide" evidence="1">
    <location>
        <begin position="1"/>
        <end position="21"/>
    </location>
</feature>